<evidence type="ECO:0000313" key="1">
    <source>
        <dbReference type="EMBL" id="ASU33799.1"/>
    </source>
</evidence>
<protein>
    <submittedName>
        <fullName evidence="1">Uncharacterized protein</fullName>
    </submittedName>
</protein>
<sequence length="51" mass="5900">MFDFQLQIFKSQNFQINPPLHPLNPEFFLTFVSRTQTICSGLKTGPNIQKS</sequence>
<dbReference type="AlphaFoldDB" id="A0A223NV84"/>
<dbReference type="EMBL" id="CP022743">
    <property type="protein sequence ID" value="ASU33799.1"/>
    <property type="molecule type" value="Genomic_DNA"/>
</dbReference>
<accession>A0A223NV84</accession>
<organism evidence="1 2">
    <name type="scientific">Mucilaginibacter xinganensis</name>
    <dbReference type="NCBI Taxonomy" id="1234841"/>
    <lineage>
        <taxon>Bacteria</taxon>
        <taxon>Pseudomonadati</taxon>
        <taxon>Bacteroidota</taxon>
        <taxon>Sphingobacteriia</taxon>
        <taxon>Sphingobacteriales</taxon>
        <taxon>Sphingobacteriaceae</taxon>
        <taxon>Mucilaginibacter</taxon>
    </lineage>
</organism>
<name>A0A223NV84_9SPHI</name>
<keyword evidence="2" id="KW-1185">Reference proteome</keyword>
<proteinExistence type="predicted"/>
<dbReference type="Proteomes" id="UP000215002">
    <property type="component" value="Chromosome"/>
</dbReference>
<gene>
    <name evidence="1" type="ORF">MuYL_1903</name>
</gene>
<dbReference type="KEGG" id="muc:MuYL_1903"/>
<evidence type="ECO:0000313" key="2">
    <source>
        <dbReference type="Proteomes" id="UP000215002"/>
    </source>
</evidence>
<reference evidence="1 2" key="1">
    <citation type="submission" date="2017-08" db="EMBL/GenBank/DDBJ databases">
        <title>Complete genome sequence of Mucilaginibacter sp. strain BJC16-A31.</title>
        <authorList>
            <consortium name="Henan University of Science and Technology"/>
            <person name="You X."/>
        </authorList>
    </citation>
    <scope>NUCLEOTIDE SEQUENCE [LARGE SCALE GENOMIC DNA]</scope>
    <source>
        <strain evidence="1 2">BJC16-A31</strain>
    </source>
</reference>